<keyword evidence="12 15" id="KW-0648">Protein biosynthesis</keyword>
<evidence type="ECO:0000256" key="14">
    <source>
        <dbReference type="ARBA" id="ARBA00049255"/>
    </source>
</evidence>
<feature type="binding site" evidence="15">
    <location>
        <position position="460"/>
    </location>
    <ligand>
        <name>Mg(2+)</name>
        <dbReference type="ChEBI" id="CHEBI:18420"/>
        <note>shared with alpha subunit</note>
    </ligand>
</feature>
<dbReference type="PROSITE" id="PS51447">
    <property type="entry name" value="FDX_ACB"/>
    <property type="match status" value="1"/>
</dbReference>
<evidence type="ECO:0000313" key="20">
    <source>
        <dbReference type="EMBL" id="MXO81968.1"/>
    </source>
</evidence>
<dbReference type="InterPro" id="IPR009061">
    <property type="entry name" value="DNA-bd_dom_put_sf"/>
</dbReference>
<dbReference type="InterPro" id="IPR036690">
    <property type="entry name" value="Fdx_antiC-bd_sf"/>
</dbReference>
<dbReference type="GO" id="GO:0006432">
    <property type="term" value="P:phenylalanyl-tRNA aminoacylation"/>
    <property type="evidence" value="ECO:0007669"/>
    <property type="project" value="UniProtKB-UniRule"/>
</dbReference>
<dbReference type="Gene3D" id="3.50.40.10">
    <property type="entry name" value="Phenylalanyl-trna Synthetase, Chain B, domain 3"/>
    <property type="match status" value="1"/>
</dbReference>
<dbReference type="InterPro" id="IPR005147">
    <property type="entry name" value="tRNA_synthase_B5-dom"/>
</dbReference>
<dbReference type="SUPFAM" id="SSF55681">
    <property type="entry name" value="Class II aaRS and biotin synthetases"/>
    <property type="match status" value="1"/>
</dbReference>
<keyword evidence="9 15" id="KW-0067">ATP-binding</keyword>
<keyword evidence="4 15" id="KW-0963">Cytoplasm</keyword>
<dbReference type="Gene3D" id="2.40.50.140">
    <property type="entry name" value="Nucleic acid-binding proteins"/>
    <property type="match status" value="1"/>
</dbReference>
<organism evidence="20 21">
    <name type="scientific">Pontixanthobacter aestiaquae</name>
    <dbReference type="NCBI Taxonomy" id="1509367"/>
    <lineage>
        <taxon>Bacteria</taxon>
        <taxon>Pseudomonadati</taxon>
        <taxon>Pseudomonadota</taxon>
        <taxon>Alphaproteobacteria</taxon>
        <taxon>Sphingomonadales</taxon>
        <taxon>Erythrobacteraceae</taxon>
        <taxon>Pontixanthobacter</taxon>
    </lineage>
</organism>
<dbReference type="CDD" id="cd02796">
    <property type="entry name" value="tRNA_bind_bactPheRS"/>
    <property type="match status" value="1"/>
</dbReference>
<evidence type="ECO:0000256" key="15">
    <source>
        <dbReference type="HAMAP-Rule" id="MF_00283"/>
    </source>
</evidence>
<evidence type="ECO:0000259" key="19">
    <source>
        <dbReference type="PROSITE" id="PS51483"/>
    </source>
</evidence>
<dbReference type="InterPro" id="IPR005146">
    <property type="entry name" value="B3/B4_tRNA-bd"/>
</dbReference>
<protein>
    <recommendedName>
        <fullName evidence="15">Phenylalanine--tRNA ligase beta subunit</fullName>
        <ecNumber evidence="15">6.1.1.20</ecNumber>
    </recommendedName>
    <alternativeName>
        <fullName evidence="15">Phenylalanyl-tRNA synthetase beta subunit</fullName>
        <shortName evidence="15">PheRS</shortName>
    </alternativeName>
</protein>
<dbReference type="GO" id="GO:0000287">
    <property type="term" value="F:magnesium ion binding"/>
    <property type="evidence" value="ECO:0007669"/>
    <property type="project" value="UniProtKB-UniRule"/>
</dbReference>
<keyword evidence="8 15" id="KW-0547">Nucleotide-binding</keyword>
<dbReference type="InterPro" id="IPR033714">
    <property type="entry name" value="tRNA_bind_bactPheRS"/>
</dbReference>
<name>A0A844Z2Q5_9SPHN</name>
<dbReference type="PANTHER" id="PTHR10947:SF0">
    <property type="entry name" value="PHENYLALANINE--TRNA LIGASE BETA SUBUNIT"/>
    <property type="match status" value="1"/>
</dbReference>
<evidence type="ECO:0000256" key="10">
    <source>
        <dbReference type="ARBA" id="ARBA00022842"/>
    </source>
</evidence>
<dbReference type="PANTHER" id="PTHR10947">
    <property type="entry name" value="PHENYLALANYL-TRNA SYNTHETASE BETA CHAIN AND LEUCINE-RICH REPEAT-CONTAINING PROTEIN 47"/>
    <property type="match status" value="1"/>
</dbReference>
<dbReference type="Gene3D" id="3.30.70.380">
    <property type="entry name" value="Ferrodoxin-fold anticodon-binding domain"/>
    <property type="match status" value="1"/>
</dbReference>
<accession>A0A844Z2Q5</accession>
<evidence type="ECO:0000256" key="2">
    <source>
        <dbReference type="ARBA" id="ARBA00008653"/>
    </source>
</evidence>
<dbReference type="OrthoDB" id="9805455at2"/>
<dbReference type="SUPFAM" id="SSF46955">
    <property type="entry name" value="Putative DNA-binding domain"/>
    <property type="match status" value="1"/>
</dbReference>
<feature type="binding site" evidence="15">
    <location>
        <position position="451"/>
    </location>
    <ligand>
        <name>Mg(2+)</name>
        <dbReference type="ChEBI" id="CHEBI:18420"/>
        <note>shared with alpha subunit</note>
    </ligand>
</feature>
<dbReference type="AlphaFoldDB" id="A0A844Z2Q5"/>
<dbReference type="PROSITE" id="PS50886">
    <property type="entry name" value="TRBD"/>
    <property type="match status" value="1"/>
</dbReference>
<evidence type="ECO:0000256" key="3">
    <source>
        <dbReference type="ARBA" id="ARBA00011209"/>
    </source>
</evidence>
<dbReference type="SMART" id="SM00873">
    <property type="entry name" value="B3_4"/>
    <property type="match status" value="1"/>
</dbReference>
<dbReference type="InterPro" id="IPR002547">
    <property type="entry name" value="tRNA-bd_dom"/>
</dbReference>
<dbReference type="InterPro" id="IPR020825">
    <property type="entry name" value="Phe-tRNA_synthase-like_B3/B4"/>
</dbReference>
<dbReference type="Proteomes" id="UP000460290">
    <property type="component" value="Unassembled WGS sequence"/>
</dbReference>
<comment type="catalytic activity">
    <reaction evidence="14 15">
        <text>tRNA(Phe) + L-phenylalanine + ATP = L-phenylalanyl-tRNA(Phe) + AMP + diphosphate + H(+)</text>
        <dbReference type="Rhea" id="RHEA:19413"/>
        <dbReference type="Rhea" id="RHEA-COMP:9668"/>
        <dbReference type="Rhea" id="RHEA-COMP:9699"/>
        <dbReference type="ChEBI" id="CHEBI:15378"/>
        <dbReference type="ChEBI" id="CHEBI:30616"/>
        <dbReference type="ChEBI" id="CHEBI:33019"/>
        <dbReference type="ChEBI" id="CHEBI:58095"/>
        <dbReference type="ChEBI" id="CHEBI:78442"/>
        <dbReference type="ChEBI" id="CHEBI:78531"/>
        <dbReference type="ChEBI" id="CHEBI:456215"/>
        <dbReference type="EC" id="6.1.1.20"/>
    </reaction>
</comment>
<dbReference type="FunFam" id="2.40.50.140:FF:000045">
    <property type="entry name" value="Phenylalanine--tRNA ligase beta subunit"/>
    <property type="match status" value="1"/>
</dbReference>
<feature type="binding site" evidence="15">
    <location>
        <position position="461"/>
    </location>
    <ligand>
        <name>Mg(2+)</name>
        <dbReference type="ChEBI" id="CHEBI:18420"/>
        <note>shared with alpha subunit</note>
    </ligand>
</feature>
<comment type="subunit">
    <text evidence="3 15">Tetramer of two alpha and two beta subunits.</text>
</comment>
<dbReference type="Pfam" id="PF03484">
    <property type="entry name" value="B5"/>
    <property type="match status" value="1"/>
</dbReference>
<dbReference type="Gene3D" id="3.30.56.10">
    <property type="match status" value="2"/>
</dbReference>
<dbReference type="InterPro" id="IPR004532">
    <property type="entry name" value="Phe-tRNA-ligase_IIc_bsu_bact"/>
</dbReference>
<proteinExistence type="inferred from homology"/>
<keyword evidence="21" id="KW-1185">Reference proteome</keyword>
<dbReference type="EC" id="6.1.1.20" evidence="15"/>
<evidence type="ECO:0000313" key="21">
    <source>
        <dbReference type="Proteomes" id="UP000460290"/>
    </source>
</evidence>
<evidence type="ECO:0000256" key="8">
    <source>
        <dbReference type="ARBA" id="ARBA00022741"/>
    </source>
</evidence>
<dbReference type="InterPro" id="IPR045864">
    <property type="entry name" value="aa-tRNA-synth_II/BPL/LPL"/>
</dbReference>
<dbReference type="Pfam" id="PF03483">
    <property type="entry name" value="B3_4"/>
    <property type="match status" value="1"/>
</dbReference>
<comment type="subcellular location">
    <subcellularLocation>
        <location evidence="1 15">Cytoplasm</location>
    </subcellularLocation>
</comment>
<dbReference type="CDD" id="cd00769">
    <property type="entry name" value="PheRS_beta_core"/>
    <property type="match status" value="1"/>
</dbReference>
<dbReference type="HAMAP" id="MF_00283">
    <property type="entry name" value="Phe_tRNA_synth_beta1"/>
    <property type="match status" value="1"/>
</dbReference>
<feature type="domain" description="B5" evidence="19">
    <location>
        <begin position="398"/>
        <end position="473"/>
    </location>
</feature>
<dbReference type="InterPro" id="IPR005121">
    <property type="entry name" value="Fdx_antiC-bd"/>
</dbReference>
<keyword evidence="10 15" id="KW-0460">Magnesium</keyword>
<evidence type="ECO:0000256" key="1">
    <source>
        <dbReference type="ARBA" id="ARBA00004496"/>
    </source>
</evidence>
<keyword evidence="7 15" id="KW-0479">Metal-binding</keyword>
<evidence type="ECO:0000256" key="6">
    <source>
        <dbReference type="ARBA" id="ARBA00022598"/>
    </source>
</evidence>
<sequence>MKFSLTWLKDHLETEASVADLAAAMNRIGLEVEGIEDPAERLEGFTVAKVLTADKHPDADKLQVLTVDTGKGDPLQVVCGAPNARAGMMGVLGQPGAVVPSNGMELRKSAIRGVESNGMMCSVRELELGDEHDGIIELPDDAPVGHSFADYHGSSPIFDVAITPNRPDCMGVYGIARDLVAAGMGTLKPIAMPAFTASGACPVEIRTDDPEGCPAFYGRVIKGVTNGASPDWLQQRLQSAGQRPISLLVDLTNYLMLAFGRPAHAYDLSKLTGAVVARRAKDGEQVLALNENTYTLDSSMTVIADDDGVHDIAGIMGGEDSGCSESTTDVLLEIAYFDPDRIGATGRKLGLASDARTRFERGVDPEFLDDGLDLLTGLIVELAGGEASEPVRAGAAPSNAKVVPFDPALTERLGGVSVDPAEQQRILESLDFGLDAASTPWSVTAPLRRHDVEGPADLVEEIVRIYGIDDIESVALPRAEGVAVPTASPEQKLERRVRRAAAACGLNEAITWSFVSQAEADAVGGGRWILDNPISEDMKVMRPSLLPGLLSAVRRNADRGATSLRLFEIGRRYLADGEHPSLAFVLAGERSERSWQKGKAEAFDAFDAKAVCLSLLEAAGAPVDKLMVMGVDDGASTIYHPGQSATLRLGPKNQIASFGTVHPSLLKAFDVDMPVVVGGIHLDAIPAKKNAGFARTHYAPPVLQSVLRDFAFLISDDVPAGDLLRVIKGADKANIVAARIFDDFRGQGVPEGKKSLAVEVTLQPGEKSYKDDDLKAISDKVVAAAGKLGAELRG</sequence>
<dbReference type="SUPFAM" id="SSF50249">
    <property type="entry name" value="Nucleic acid-binding proteins"/>
    <property type="match status" value="1"/>
</dbReference>
<keyword evidence="6 15" id="KW-0436">Ligase</keyword>
<dbReference type="SMART" id="SM00896">
    <property type="entry name" value="FDX-ACB"/>
    <property type="match status" value="1"/>
</dbReference>
<dbReference type="NCBIfam" id="TIGR00472">
    <property type="entry name" value="pheT_bact"/>
    <property type="match status" value="1"/>
</dbReference>
<dbReference type="GO" id="GO:0000049">
    <property type="term" value="F:tRNA binding"/>
    <property type="evidence" value="ECO:0007669"/>
    <property type="project" value="UniProtKB-UniRule"/>
</dbReference>
<dbReference type="SUPFAM" id="SSF54991">
    <property type="entry name" value="Anticodon-binding domain of PheRS"/>
    <property type="match status" value="1"/>
</dbReference>
<evidence type="ECO:0000256" key="5">
    <source>
        <dbReference type="ARBA" id="ARBA00022555"/>
    </source>
</evidence>
<dbReference type="InterPro" id="IPR012340">
    <property type="entry name" value="NA-bd_OB-fold"/>
</dbReference>
<dbReference type="Pfam" id="PF17759">
    <property type="entry name" value="tRNA_synthFbeta"/>
    <property type="match status" value="1"/>
</dbReference>
<dbReference type="GO" id="GO:0004826">
    <property type="term" value="F:phenylalanine-tRNA ligase activity"/>
    <property type="evidence" value="ECO:0007669"/>
    <property type="project" value="UniProtKB-UniRule"/>
</dbReference>
<keyword evidence="13 15" id="KW-0030">Aminoacyl-tRNA synthetase</keyword>
<comment type="cofactor">
    <cofactor evidence="15">
        <name>Mg(2+)</name>
        <dbReference type="ChEBI" id="CHEBI:18420"/>
    </cofactor>
    <text evidence="15">Binds 2 magnesium ions per tetramer.</text>
</comment>
<keyword evidence="5 16" id="KW-0820">tRNA-binding</keyword>
<evidence type="ECO:0000256" key="12">
    <source>
        <dbReference type="ARBA" id="ARBA00022917"/>
    </source>
</evidence>
<dbReference type="GO" id="GO:0009328">
    <property type="term" value="C:phenylalanine-tRNA ligase complex"/>
    <property type="evidence" value="ECO:0007669"/>
    <property type="project" value="TreeGrafter"/>
</dbReference>
<feature type="domain" description="TRNA-binding" evidence="17">
    <location>
        <begin position="39"/>
        <end position="149"/>
    </location>
</feature>
<evidence type="ECO:0000256" key="4">
    <source>
        <dbReference type="ARBA" id="ARBA00022490"/>
    </source>
</evidence>
<comment type="caution">
    <text evidence="20">The sequence shown here is derived from an EMBL/GenBank/DDBJ whole genome shotgun (WGS) entry which is preliminary data.</text>
</comment>
<dbReference type="Pfam" id="PF03147">
    <property type="entry name" value="FDX-ACB"/>
    <property type="match status" value="1"/>
</dbReference>
<evidence type="ECO:0000259" key="17">
    <source>
        <dbReference type="PROSITE" id="PS50886"/>
    </source>
</evidence>
<dbReference type="EMBL" id="WTYZ01000001">
    <property type="protein sequence ID" value="MXO81968.1"/>
    <property type="molecule type" value="Genomic_DNA"/>
</dbReference>
<feature type="domain" description="FDX-ACB" evidence="18">
    <location>
        <begin position="701"/>
        <end position="793"/>
    </location>
</feature>
<comment type="similarity">
    <text evidence="2 15">Belongs to the phenylalanyl-tRNA synthetase beta subunit family. Type 1 subfamily.</text>
</comment>
<evidence type="ECO:0000256" key="13">
    <source>
        <dbReference type="ARBA" id="ARBA00023146"/>
    </source>
</evidence>
<dbReference type="InterPro" id="IPR041616">
    <property type="entry name" value="PheRS_beta_core"/>
</dbReference>
<evidence type="ECO:0000256" key="16">
    <source>
        <dbReference type="PROSITE-ProRule" id="PRU00209"/>
    </source>
</evidence>
<reference evidence="20 21" key="1">
    <citation type="submission" date="2019-12" db="EMBL/GenBank/DDBJ databases">
        <title>Genomic-based taxomic classification of the family Erythrobacteraceae.</title>
        <authorList>
            <person name="Xu L."/>
        </authorList>
    </citation>
    <scope>NUCLEOTIDE SEQUENCE [LARGE SCALE GENOMIC DNA]</scope>
    <source>
        <strain evidence="20 21">KCTC 42006</strain>
    </source>
</reference>
<gene>
    <name evidence="15" type="primary">pheT</name>
    <name evidence="20" type="ORF">GRI35_01095</name>
</gene>
<keyword evidence="11 16" id="KW-0694">RNA-binding</keyword>
<evidence type="ECO:0000256" key="7">
    <source>
        <dbReference type="ARBA" id="ARBA00022723"/>
    </source>
</evidence>
<evidence type="ECO:0000259" key="18">
    <source>
        <dbReference type="PROSITE" id="PS51447"/>
    </source>
</evidence>
<evidence type="ECO:0000256" key="11">
    <source>
        <dbReference type="ARBA" id="ARBA00022884"/>
    </source>
</evidence>
<dbReference type="RefSeq" id="WP_160612316.1">
    <property type="nucleotide sequence ID" value="NZ_JAUFQM010000001.1"/>
</dbReference>
<dbReference type="NCBIfam" id="NF045760">
    <property type="entry name" value="YtpR"/>
    <property type="match status" value="1"/>
</dbReference>
<evidence type="ECO:0000256" key="9">
    <source>
        <dbReference type="ARBA" id="ARBA00022840"/>
    </source>
</evidence>
<dbReference type="SUPFAM" id="SSF56037">
    <property type="entry name" value="PheT/TilS domain"/>
    <property type="match status" value="1"/>
</dbReference>
<dbReference type="SMART" id="SM00874">
    <property type="entry name" value="B5"/>
    <property type="match status" value="1"/>
</dbReference>
<dbReference type="Gene3D" id="3.30.930.10">
    <property type="entry name" value="Bira Bifunctional Protein, Domain 2"/>
    <property type="match status" value="1"/>
</dbReference>
<dbReference type="InterPro" id="IPR045060">
    <property type="entry name" value="Phe-tRNA-ligase_IIc_bsu"/>
</dbReference>
<feature type="binding site" evidence="15">
    <location>
        <position position="457"/>
    </location>
    <ligand>
        <name>Mg(2+)</name>
        <dbReference type="ChEBI" id="CHEBI:18420"/>
        <note>shared with alpha subunit</note>
    </ligand>
</feature>
<dbReference type="PROSITE" id="PS51483">
    <property type="entry name" value="B5"/>
    <property type="match status" value="1"/>
</dbReference>
<dbReference type="Pfam" id="PF01588">
    <property type="entry name" value="tRNA_bind"/>
    <property type="match status" value="1"/>
</dbReference>
<dbReference type="GO" id="GO:0005524">
    <property type="term" value="F:ATP binding"/>
    <property type="evidence" value="ECO:0007669"/>
    <property type="project" value="UniProtKB-UniRule"/>
</dbReference>